<evidence type="ECO:0000313" key="2">
    <source>
        <dbReference type="Proteomes" id="UP000193689"/>
    </source>
</evidence>
<dbReference type="RefSeq" id="XP_040718354.1">
    <property type="nucleotide sequence ID" value="XM_040859869.1"/>
</dbReference>
<dbReference type="EMBL" id="MCFJ01000004">
    <property type="protein sequence ID" value="ORY67730.1"/>
    <property type="molecule type" value="Genomic_DNA"/>
</dbReference>
<protein>
    <submittedName>
        <fullName evidence="1">Uncharacterized protein</fullName>
    </submittedName>
</protein>
<reference evidence="1 2" key="1">
    <citation type="submission" date="2016-07" db="EMBL/GenBank/DDBJ databases">
        <title>Pervasive Adenine N6-methylation of Active Genes in Fungi.</title>
        <authorList>
            <consortium name="DOE Joint Genome Institute"/>
            <person name="Mondo S.J."/>
            <person name="Dannebaum R.O."/>
            <person name="Kuo R.C."/>
            <person name="Labutti K."/>
            <person name="Haridas S."/>
            <person name="Kuo A."/>
            <person name="Salamov A."/>
            <person name="Ahrendt S.R."/>
            <person name="Lipzen A."/>
            <person name="Sullivan W."/>
            <person name="Andreopoulos W.B."/>
            <person name="Clum A."/>
            <person name="Lindquist E."/>
            <person name="Daum C."/>
            <person name="Ramamoorthy G.K."/>
            <person name="Gryganskyi A."/>
            <person name="Culley D."/>
            <person name="Magnuson J.K."/>
            <person name="James T.Y."/>
            <person name="O'Malley M.A."/>
            <person name="Stajich J.E."/>
            <person name="Spatafora J.W."/>
            <person name="Visel A."/>
            <person name="Grigoriev I.V."/>
        </authorList>
    </citation>
    <scope>NUCLEOTIDE SEQUENCE [LARGE SCALE GENOMIC DNA]</scope>
    <source>
        <strain evidence="1 2">CBS 129021</strain>
    </source>
</reference>
<evidence type="ECO:0000313" key="1">
    <source>
        <dbReference type="EMBL" id="ORY67730.1"/>
    </source>
</evidence>
<comment type="caution">
    <text evidence="1">The sequence shown here is derived from an EMBL/GenBank/DDBJ whole genome shotgun (WGS) entry which is preliminary data.</text>
</comment>
<name>A0A1Y2E844_9PEZI</name>
<gene>
    <name evidence="1" type="ORF">BCR38DRAFT_428005</name>
</gene>
<accession>A0A1Y2E844</accession>
<dbReference type="InParanoid" id="A0A1Y2E844"/>
<dbReference type="AlphaFoldDB" id="A0A1Y2E844"/>
<dbReference type="Proteomes" id="UP000193689">
    <property type="component" value="Unassembled WGS sequence"/>
</dbReference>
<sequence>MGSVGAEYPGIVVERMLYQRRRDRGYDGASTHAEESKMIDKRVDSASSQSRSLLSRNHGPYFDLTPSSVRSFDQADQVNQAQLSHGSARSILLYQPLASLSALFNLQTSAIGEPSQVELSRAPESRSWPFLGEIGRFSSFCLAARNGFVSPRGFSVA</sequence>
<organism evidence="1 2">
    <name type="scientific">Pseudomassariella vexata</name>
    <dbReference type="NCBI Taxonomy" id="1141098"/>
    <lineage>
        <taxon>Eukaryota</taxon>
        <taxon>Fungi</taxon>
        <taxon>Dikarya</taxon>
        <taxon>Ascomycota</taxon>
        <taxon>Pezizomycotina</taxon>
        <taxon>Sordariomycetes</taxon>
        <taxon>Xylariomycetidae</taxon>
        <taxon>Amphisphaeriales</taxon>
        <taxon>Pseudomassariaceae</taxon>
        <taxon>Pseudomassariella</taxon>
    </lineage>
</organism>
<keyword evidence="2" id="KW-1185">Reference proteome</keyword>
<proteinExistence type="predicted"/>
<dbReference type="GeneID" id="63776081"/>